<feature type="compositionally biased region" description="Polar residues" evidence="1">
    <location>
        <begin position="1"/>
        <end position="15"/>
    </location>
</feature>
<reference evidence="3" key="1">
    <citation type="submission" date="2019-06" db="EMBL/GenBank/DDBJ databases">
        <title>Gordonia isolated from sludge of a wastewater treatment plant.</title>
        <authorList>
            <person name="Tamura T."/>
            <person name="Aoyama K."/>
            <person name="Kang Y."/>
            <person name="Saito S."/>
            <person name="Akiyama N."/>
            <person name="Yazawa K."/>
            <person name="Gonoi T."/>
            <person name="Mikami Y."/>
        </authorList>
    </citation>
    <scope>NUCLEOTIDE SEQUENCE [LARGE SCALE GENOMIC DNA]</scope>
    <source>
        <strain evidence="3">NBRC 107697</strain>
    </source>
</reference>
<accession>A0A7I9UXH1</accession>
<keyword evidence="3" id="KW-1185">Reference proteome</keyword>
<sequence>MNVPTPSMSRDTTTRCPAEWSGRRRTPHKPRCALPVGHQGQHRAESRADDQTNDMYVW</sequence>
<protein>
    <submittedName>
        <fullName evidence="2">Uncharacterized protein</fullName>
    </submittedName>
</protein>
<proteinExistence type="predicted"/>
<dbReference type="Proteomes" id="UP000444980">
    <property type="component" value="Unassembled WGS sequence"/>
</dbReference>
<organism evidence="2 3">
    <name type="scientific">Gordonia crocea</name>
    <dbReference type="NCBI Taxonomy" id="589162"/>
    <lineage>
        <taxon>Bacteria</taxon>
        <taxon>Bacillati</taxon>
        <taxon>Actinomycetota</taxon>
        <taxon>Actinomycetes</taxon>
        <taxon>Mycobacteriales</taxon>
        <taxon>Gordoniaceae</taxon>
        <taxon>Gordonia</taxon>
    </lineage>
</organism>
<evidence type="ECO:0000313" key="3">
    <source>
        <dbReference type="Proteomes" id="UP000444980"/>
    </source>
</evidence>
<evidence type="ECO:0000256" key="1">
    <source>
        <dbReference type="SAM" id="MobiDB-lite"/>
    </source>
</evidence>
<dbReference type="RefSeq" id="WP_161926822.1">
    <property type="nucleotide sequence ID" value="NZ_BJOU01000001.1"/>
</dbReference>
<gene>
    <name evidence="2" type="ORF">nbrc107697_15490</name>
</gene>
<dbReference type="AlphaFoldDB" id="A0A7I9UXH1"/>
<comment type="caution">
    <text evidence="2">The sequence shown here is derived from an EMBL/GenBank/DDBJ whole genome shotgun (WGS) entry which is preliminary data.</text>
</comment>
<evidence type="ECO:0000313" key="2">
    <source>
        <dbReference type="EMBL" id="GED97510.1"/>
    </source>
</evidence>
<feature type="region of interest" description="Disordered" evidence="1">
    <location>
        <begin position="1"/>
        <end position="58"/>
    </location>
</feature>
<dbReference type="EMBL" id="BJOU01000001">
    <property type="protein sequence ID" value="GED97510.1"/>
    <property type="molecule type" value="Genomic_DNA"/>
</dbReference>
<name>A0A7I9UXH1_9ACTN</name>